<dbReference type="PANTHER" id="PTHR15092:SF37">
    <property type="entry name" value="TARGET OF EGR1 PROTEIN 1"/>
    <property type="match status" value="1"/>
</dbReference>
<evidence type="ECO:0000313" key="5">
    <source>
        <dbReference type="Proteomes" id="UP000024635"/>
    </source>
</evidence>
<protein>
    <recommendedName>
        <fullName evidence="3">C3H1-type domain-containing protein</fullName>
    </recommendedName>
</protein>
<dbReference type="Proteomes" id="UP000024635">
    <property type="component" value="Unassembled WGS sequence"/>
</dbReference>
<evidence type="ECO:0000313" key="4">
    <source>
        <dbReference type="EMBL" id="EYC08954.1"/>
    </source>
</evidence>
<gene>
    <name evidence="4" type="primary">Acey_s0063.g3450</name>
    <name evidence="4" type="ORF">Y032_0063g3450</name>
</gene>
<sequence length="445" mass="50787">MEVCRTNFNTIWPYLLVSMKNADFIALDLELSGLGSRLASAAKNVADRYAALRDAARTRGILSFGLAFFKKAGQKETKRRLKFQCQVFNILSLCAEPFTVEPEALEFLSKHSFDFNQWIDRGVRYYPSNVSKACPLRSLMTELLSRGVPLILHNGLVDLAFLYHHFYSPLPDSFGEFCNALADLFPLDSPVCDAKYLAEYQTRMKGSFLEYVFRKCQGDNVREALGARWHLTVAFDETKSMMKVLQEACEKVDCPLPDDFPDHVVPFDLKEKVCEQFSYHGFCRKQRQGQCQLIHDVDYAIDLENEKLEKNRRKRKRRFDHLKPDSVLEKERLEEEEKTSRRIRISVDEMRNKPKIAVTGCHRAGVDAFMTGFAALFQSRLSLCRDGKLDEQILNRIPLSGKADPFIIQPTQFAGNCSKHENRFAAIKSARSKNADISAASSTSS</sequence>
<feature type="zinc finger region" description="C3H1-type" evidence="2">
    <location>
        <begin position="268"/>
        <end position="298"/>
    </location>
</feature>
<comment type="similarity">
    <text evidence="1">Belongs to the CAF1 family.</text>
</comment>
<evidence type="ECO:0000259" key="3">
    <source>
        <dbReference type="PROSITE" id="PS50103"/>
    </source>
</evidence>
<keyword evidence="2" id="KW-0479">Metal-binding</keyword>
<accession>A0A016U0X2</accession>
<dbReference type="GO" id="GO:0008270">
    <property type="term" value="F:zinc ion binding"/>
    <property type="evidence" value="ECO:0007669"/>
    <property type="project" value="UniProtKB-KW"/>
</dbReference>
<reference evidence="5" key="1">
    <citation type="journal article" date="2015" name="Nat. Genet.">
        <title>The genome and transcriptome of the zoonotic hookworm Ancylostoma ceylanicum identify infection-specific gene families.</title>
        <authorList>
            <person name="Schwarz E.M."/>
            <person name="Hu Y."/>
            <person name="Antoshechkin I."/>
            <person name="Miller M.M."/>
            <person name="Sternberg P.W."/>
            <person name="Aroian R.V."/>
        </authorList>
    </citation>
    <scope>NUCLEOTIDE SEQUENCE</scope>
    <source>
        <strain evidence="5">HY135</strain>
    </source>
</reference>
<dbReference type="GO" id="GO:0000175">
    <property type="term" value="F:3'-5'-RNA exonuclease activity"/>
    <property type="evidence" value="ECO:0007669"/>
    <property type="project" value="TreeGrafter"/>
</dbReference>
<dbReference type="AlphaFoldDB" id="A0A016U0X2"/>
<proteinExistence type="inferred from homology"/>
<feature type="domain" description="C3H1-type" evidence="3">
    <location>
        <begin position="268"/>
        <end position="298"/>
    </location>
</feature>
<dbReference type="EMBL" id="JARK01001399">
    <property type="protein sequence ID" value="EYC08954.1"/>
    <property type="molecule type" value="Genomic_DNA"/>
</dbReference>
<keyword evidence="2" id="KW-0862">Zinc</keyword>
<dbReference type="InterPro" id="IPR000571">
    <property type="entry name" value="Znf_CCCH"/>
</dbReference>
<dbReference type="STRING" id="53326.A0A016U0X2"/>
<comment type="caution">
    <text evidence="4">The sequence shown here is derived from an EMBL/GenBank/DDBJ whole genome shotgun (WGS) entry which is preliminary data.</text>
</comment>
<keyword evidence="2" id="KW-0863">Zinc-finger</keyword>
<dbReference type="SUPFAM" id="SSF53098">
    <property type="entry name" value="Ribonuclease H-like"/>
    <property type="match status" value="1"/>
</dbReference>
<dbReference type="Pfam" id="PF04857">
    <property type="entry name" value="CAF1"/>
    <property type="match status" value="2"/>
</dbReference>
<organism evidence="4 5">
    <name type="scientific">Ancylostoma ceylanicum</name>
    <dbReference type="NCBI Taxonomy" id="53326"/>
    <lineage>
        <taxon>Eukaryota</taxon>
        <taxon>Metazoa</taxon>
        <taxon>Ecdysozoa</taxon>
        <taxon>Nematoda</taxon>
        <taxon>Chromadorea</taxon>
        <taxon>Rhabditida</taxon>
        <taxon>Rhabditina</taxon>
        <taxon>Rhabditomorpha</taxon>
        <taxon>Strongyloidea</taxon>
        <taxon>Ancylostomatidae</taxon>
        <taxon>Ancylostomatinae</taxon>
        <taxon>Ancylostoma</taxon>
    </lineage>
</organism>
<name>A0A016U0X2_9BILA</name>
<dbReference type="OrthoDB" id="414075at2759"/>
<dbReference type="PROSITE" id="PS50103">
    <property type="entry name" value="ZF_C3H1"/>
    <property type="match status" value="1"/>
</dbReference>
<dbReference type="GO" id="GO:0017069">
    <property type="term" value="F:snRNA binding"/>
    <property type="evidence" value="ECO:0007669"/>
    <property type="project" value="TreeGrafter"/>
</dbReference>
<dbReference type="PANTHER" id="PTHR15092">
    <property type="entry name" value="POLY A -SPECIFIC RIBONUCLEASE/TARGET OF EGR1, MEMBER 1"/>
    <property type="match status" value="1"/>
</dbReference>
<dbReference type="InterPro" id="IPR006941">
    <property type="entry name" value="RNase_CAF1"/>
</dbReference>
<evidence type="ECO:0000256" key="1">
    <source>
        <dbReference type="ARBA" id="ARBA00008372"/>
    </source>
</evidence>
<dbReference type="GO" id="GO:0015030">
    <property type="term" value="C:Cajal body"/>
    <property type="evidence" value="ECO:0007669"/>
    <property type="project" value="TreeGrafter"/>
</dbReference>
<evidence type="ECO:0000256" key="2">
    <source>
        <dbReference type="PROSITE-ProRule" id="PRU00723"/>
    </source>
</evidence>
<dbReference type="InterPro" id="IPR012337">
    <property type="entry name" value="RNaseH-like_sf"/>
</dbReference>
<dbReference type="GO" id="GO:0034472">
    <property type="term" value="P:snRNA 3'-end processing"/>
    <property type="evidence" value="ECO:0007669"/>
    <property type="project" value="TreeGrafter"/>
</dbReference>
<dbReference type="Gene3D" id="3.30.420.10">
    <property type="entry name" value="Ribonuclease H-like superfamily/Ribonuclease H"/>
    <property type="match status" value="1"/>
</dbReference>
<dbReference type="InterPro" id="IPR051181">
    <property type="entry name" value="CAF1_poly(A)_ribonucleases"/>
</dbReference>
<keyword evidence="5" id="KW-1185">Reference proteome</keyword>
<dbReference type="InterPro" id="IPR036397">
    <property type="entry name" value="RNaseH_sf"/>
</dbReference>